<evidence type="ECO:0000256" key="1">
    <source>
        <dbReference type="SAM" id="MobiDB-lite"/>
    </source>
</evidence>
<name>A0AAV1A699_VICFA</name>
<dbReference type="AlphaFoldDB" id="A0AAV1A699"/>
<proteinExistence type="predicted"/>
<keyword evidence="3" id="KW-1185">Reference proteome</keyword>
<dbReference type="PANTHER" id="PTHR33696:SF3">
    <property type="entry name" value="FLZ-TYPE DOMAIN-CONTAINING PROTEIN"/>
    <property type="match status" value="1"/>
</dbReference>
<dbReference type="PANTHER" id="PTHR33696">
    <property type="entry name" value="T22J18.15-RELATED"/>
    <property type="match status" value="1"/>
</dbReference>
<reference evidence="2 3" key="1">
    <citation type="submission" date="2023-01" db="EMBL/GenBank/DDBJ databases">
        <authorList>
            <person name="Kreplak J."/>
        </authorList>
    </citation>
    <scope>NUCLEOTIDE SEQUENCE [LARGE SCALE GENOMIC DNA]</scope>
</reference>
<accession>A0AAV1A699</accession>
<protein>
    <submittedName>
        <fullName evidence="2">Uncharacterized protein</fullName>
    </submittedName>
</protein>
<dbReference type="Proteomes" id="UP001157006">
    <property type="component" value="Chromosome 3"/>
</dbReference>
<feature type="compositionally biased region" description="Basic residues" evidence="1">
    <location>
        <begin position="99"/>
        <end position="110"/>
    </location>
</feature>
<gene>
    <name evidence="2" type="ORF">VFH_III218960</name>
</gene>
<organism evidence="2 3">
    <name type="scientific">Vicia faba</name>
    <name type="common">Broad bean</name>
    <name type="synonym">Faba vulgaris</name>
    <dbReference type="NCBI Taxonomy" id="3906"/>
    <lineage>
        <taxon>Eukaryota</taxon>
        <taxon>Viridiplantae</taxon>
        <taxon>Streptophyta</taxon>
        <taxon>Embryophyta</taxon>
        <taxon>Tracheophyta</taxon>
        <taxon>Spermatophyta</taxon>
        <taxon>Magnoliopsida</taxon>
        <taxon>eudicotyledons</taxon>
        <taxon>Gunneridae</taxon>
        <taxon>Pentapetalae</taxon>
        <taxon>rosids</taxon>
        <taxon>fabids</taxon>
        <taxon>Fabales</taxon>
        <taxon>Fabaceae</taxon>
        <taxon>Papilionoideae</taxon>
        <taxon>50 kb inversion clade</taxon>
        <taxon>NPAAA clade</taxon>
        <taxon>Hologalegina</taxon>
        <taxon>IRL clade</taxon>
        <taxon>Fabeae</taxon>
        <taxon>Vicia</taxon>
    </lineage>
</organism>
<dbReference type="EMBL" id="OX451738">
    <property type="protein sequence ID" value="CAI8606205.1"/>
    <property type="molecule type" value="Genomic_DNA"/>
</dbReference>
<sequence length="150" mass="16771">MSQALARKISFSWEKKPGISKESFSTHGENLIQREKDLLAKLPPPPISLDGSTTPRNLVHDFQIPLPPCAFQPPYYRTCSKKGLDDDPFLAAYKECTKSKKSGKRDKKLSKGGGGGSFCELRSFFSCKRSCHVYDNNLGRISHHSPQNID</sequence>
<evidence type="ECO:0000313" key="2">
    <source>
        <dbReference type="EMBL" id="CAI8606205.1"/>
    </source>
</evidence>
<feature type="region of interest" description="Disordered" evidence="1">
    <location>
        <begin position="98"/>
        <end position="117"/>
    </location>
</feature>
<evidence type="ECO:0000313" key="3">
    <source>
        <dbReference type="Proteomes" id="UP001157006"/>
    </source>
</evidence>